<feature type="region of interest" description="Disordered" evidence="1">
    <location>
        <begin position="1"/>
        <end position="33"/>
    </location>
</feature>
<evidence type="ECO:0000256" key="1">
    <source>
        <dbReference type="SAM" id="MobiDB-lite"/>
    </source>
</evidence>
<organism evidence="2 3">
    <name type="scientific">Coccidioides immitis RMSCC 3703</name>
    <dbReference type="NCBI Taxonomy" id="454286"/>
    <lineage>
        <taxon>Eukaryota</taxon>
        <taxon>Fungi</taxon>
        <taxon>Dikarya</taxon>
        <taxon>Ascomycota</taxon>
        <taxon>Pezizomycotina</taxon>
        <taxon>Eurotiomycetes</taxon>
        <taxon>Eurotiomycetidae</taxon>
        <taxon>Onygenales</taxon>
        <taxon>Onygenaceae</taxon>
        <taxon>Coccidioides</taxon>
    </lineage>
</organism>
<dbReference type="AlphaFoldDB" id="A0A0J8QKC0"/>
<evidence type="ECO:0000313" key="2">
    <source>
        <dbReference type="EMBL" id="KMU72896.1"/>
    </source>
</evidence>
<gene>
    <name evidence="2" type="ORF">CISG_09857</name>
</gene>
<dbReference type="EMBL" id="DS268227">
    <property type="protein sequence ID" value="KMU72896.1"/>
    <property type="molecule type" value="Genomic_DNA"/>
</dbReference>
<proteinExistence type="predicted"/>
<reference evidence="3" key="1">
    <citation type="journal article" date="2010" name="Genome Res.">
        <title>Population genomic sequencing of Coccidioides fungi reveals recent hybridization and transposon control.</title>
        <authorList>
            <person name="Neafsey D.E."/>
            <person name="Barker B.M."/>
            <person name="Sharpton T.J."/>
            <person name="Stajich J.E."/>
            <person name="Park D.J."/>
            <person name="Whiston E."/>
            <person name="Hung C.-Y."/>
            <person name="McMahan C."/>
            <person name="White J."/>
            <person name="Sykes S."/>
            <person name="Heiman D."/>
            <person name="Young S."/>
            <person name="Zeng Q."/>
            <person name="Abouelleil A."/>
            <person name="Aftuck L."/>
            <person name="Bessette D."/>
            <person name="Brown A."/>
            <person name="FitzGerald M."/>
            <person name="Lui A."/>
            <person name="Macdonald J.P."/>
            <person name="Priest M."/>
            <person name="Orbach M.J."/>
            <person name="Galgiani J.N."/>
            <person name="Kirkland T.N."/>
            <person name="Cole G.T."/>
            <person name="Birren B.W."/>
            <person name="Henn M.R."/>
            <person name="Taylor J.W."/>
            <person name="Rounsley S.D."/>
        </authorList>
    </citation>
    <scope>NUCLEOTIDE SEQUENCE [LARGE SCALE GENOMIC DNA]</scope>
    <source>
        <strain evidence="3">RMSCC 3703</strain>
    </source>
</reference>
<protein>
    <submittedName>
        <fullName evidence="2">Uncharacterized protein</fullName>
    </submittedName>
</protein>
<dbReference type="Proteomes" id="UP000054559">
    <property type="component" value="Unassembled WGS sequence"/>
</dbReference>
<name>A0A0J8QKC0_COCIT</name>
<sequence length="126" mass="13860">MRGKNNNSKAEKRPQGSLLGKGQQHWESDAHKHLSAGCKDVSHTLQIPLSTLYDIQKRAKDHGFDLKNDPRISLSYVEDAPRSGWPKEISTKEAGIIASVTKSHSGREKSTEILAFEAGISHSSVL</sequence>
<accession>A0A0J8QKC0</accession>
<evidence type="ECO:0000313" key="3">
    <source>
        <dbReference type="Proteomes" id="UP000054559"/>
    </source>
</evidence>